<dbReference type="GO" id="GO:0090071">
    <property type="term" value="P:negative regulation of ribosome biogenesis"/>
    <property type="evidence" value="ECO:0007669"/>
    <property type="project" value="TreeGrafter"/>
</dbReference>
<dbReference type="GO" id="GO:0017148">
    <property type="term" value="P:negative regulation of translation"/>
    <property type="evidence" value="ECO:0007669"/>
    <property type="project" value="TreeGrafter"/>
</dbReference>
<dbReference type="PANTHER" id="PTHR21043:SF0">
    <property type="entry name" value="MITOCHONDRIAL ASSEMBLY OF RIBOSOMAL LARGE SUBUNIT PROTEIN 1"/>
    <property type="match status" value="1"/>
</dbReference>
<evidence type="ECO:0008006" key="3">
    <source>
        <dbReference type="Google" id="ProtNLM"/>
    </source>
</evidence>
<dbReference type="HAMAP" id="MF_01477">
    <property type="entry name" value="Iojap_RsfS"/>
    <property type="match status" value="1"/>
</dbReference>
<dbReference type="NCBIfam" id="TIGR00090">
    <property type="entry name" value="rsfS_iojap_ybeB"/>
    <property type="match status" value="1"/>
</dbReference>
<dbReference type="Pfam" id="PF02410">
    <property type="entry name" value="RsfS"/>
    <property type="match status" value="1"/>
</dbReference>
<comment type="similarity">
    <text evidence="1">Belongs to the Iojap/RsfS family.</text>
</comment>
<gene>
    <name evidence="2" type="ORF">METZ01_LOCUS76504</name>
</gene>
<dbReference type="AlphaFoldDB" id="A0A381U5X9"/>
<dbReference type="SUPFAM" id="SSF81301">
    <property type="entry name" value="Nucleotidyltransferase"/>
    <property type="match status" value="1"/>
</dbReference>
<proteinExistence type="inferred from homology"/>
<dbReference type="InterPro" id="IPR043519">
    <property type="entry name" value="NT_sf"/>
</dbReference>
<name>A0A381U5X9_9ZZZZ</name>
<dbReference type="Gene3D" id="3.30.460.10">
    <property type="entry name" value="Beta Polymerase, domain 2"/>
    <property type="match status" value="1"/>
</dbReference>
<dbReference type="PANTHER" id="PTHR21043">
    <property type="entry name" value="IOJAP SUPERFAMILY ORTHOLOG"/>
    <property type="match status" value="1"/>
</dbReference>
<accession>A0A381U5X9</accession>
<organism evidence="2">
    <name type="scientific">marine metagenome</name>
    <dbReference type="NCBI Taxonomy" id="408172"/>
    <lineage>
        <taxon>unclassified sequences</taxon>
        <taxon>metagenomes</taxon>
        <taxon>ecological metagenomes</taxon>
    </lineage>
</organism>
<sequence length="124" mass="14446">MPETAPDFFSTNPLLDQIKELALEKKAKRLIAIDVRGLSAITDFFIICHGDSEPQVKAITDNIRKGTPHKPLHLEGYESMNWILLDYLDIVVHVFKRELRDYYHLEKMWADTPIKEFMDEKSEA</sequence>
<dbReference type="InterPro" id="IPR004394">
    <property type="entry name" value="Iojap/RsfS/C7orf30"/>
</dbReference>
<protein>
    <recommendedName>
        <fullName evidence="3">Ribosomal silencing factor RsfS</fullName>
    </recommendedName>
</protein>
<evidence type="ECO:0000313" key="2">
    <source>
        <dbReference type="EMBL" id="SVA23650.1"/>
    </source>
</evidence>
<reference evidence="2" key="1">
    <citation type="submission" date="2018-05" db="EMBL/GenBank/DDBJ databases">
        <authorList>
            <person name="Lanie J.A."/>
            <person name="Ng W.-L."/>
            <person name="Kazmierczak K.M."/>
            <person name="Andrzejewski T.M."/>
            <person name="Davidsen T.M."/>
            <person name="Wayne K.J."/>
            <person name="Tettelin H."/>
            <person name="Glass J.I."/>
            <person name="Rusch D."/>
            <person name="Podicherti R."/>
            <person name="Tsui H.-C.T."/>
            <person name="Winkler M.E."/>
        </authorList>
    </citation>
    <scope>NUCLEOTIDE SEQUENCE</scope>
</reference>
<evidence type="ECO:0000256" key="1">
    <source>
        <dbReference type="ARBA" id="ARBA00010574"/>
    </source>
</evidence>
<dbReference type="EMBL" id="UINC01005804">
    <property type="protein sequence ID" value="SVA23650.1"/>
    <property type="molecule type" value="Genomic_DNA"/>
</dbReference>
<dbReference type="GO" id="GO:0043023">
    <property type="term" value="F:ribosomal large subunit binding"/>
    <property type="evidence" value="ECO:0007669"/>
    <property type="project" value="TreeGrafter"/>
</dbReference>